<dbReference type="GeneID" id="18499666"/>
<reference evidence="1 2" key="1">
    <citation type="journal article" date="2013" name="Int. J. Food Microbiol.">
        <title>Expanding the diversity of oenococcal bacteriophages: insights into a novel group based on the integrase sequence.</title>
        <authorList>
            <person name="Jaomanjaka F."/>
            <person name="Ballestra P."/>
            <person name="Dols-Lafargue M."/>
            <person name="Le Marrec C."/>
        </authorList>
    </citation>
    <scope>NUCLEOTIDE SEQUENCE [LARGE SCALE GENOMIC DNA]</scope>
</reference>
<accession>V5USN9</accession>
<dbReference type="RefSeq" id="YP_009005225.1">
    <property type="nucleotide sequence ID" value="NC_023560.1"/>
</dbReference>
<sequence>MKEKLKRCALCGKEFKESELSEEHYPARNTGNVDIVGFDIVKFLDFASSPDKMKKFIGDNSKIENVKKKAFDLFDNYFSKSIYPKGRTTRTLCRSCNTFLGDYDEAYKLFFEANGNPQIIKGFQNKTKLKIIKSLYGKFLSLPSSKNVKFDFIDFVKNVEQTEYDGIWGLYCIKRDNATDLMGIKSLDYGRADFDEGIVLELSDEKFIYHLINFPPHCGYTGMNMFGIRNKKYRLVSGRELNDGGYHGQIMIQNMFEENGFI</sequence>
<dbReference type="KEGG" id="vg:18499666"/>
<organism evidence="1 2">
    <name type="scientific">Oenococcus phage phiS13</name>
    <dbReference type="NCBI Taxonomy" id="1432848"/>
    <lineage>
        <taxon>Viruses</taxon>
        <taxon>Duplodnaviria</taxon>
        <taxon>Heunggongvirae</taxon>
        <taxon>Uroviricota</taxon>
        <taxon>Caudoviricetes</taxon>
        <taxon>Sozzivirus</taxon>
        <taxon>Sozzivirus S13</taxon>
    </lineage>
</organism>
<protein>
    <submittedName>
        <fullName evidence="1">Uncharacterized protein</fullName>
    </submittedName>
</protein>
<dbReference type="Proteomes" id="UP000018800">
    <property type="component" value="Segment"/>
</dbReference>
<dbReference type="EMBL" id="KF183315">
    <property type="protein sequence ID" value="AHB80375.1"/>
    <property type="molecule type" value="Genomic_DNA"/>
</dbReference>
<evidence type="ECO:0000313" key="1">
    <source>
        <dbReference type="EMBL" id="AHB80375.1"/>
    </source>
</evidence>
<proteinExistence type="predicted"/>
<evidence type="ECO:0000313" key="2">
    <source>
        <dbReference type="Proteomes" id="UP000018800"/>
    </source>
</evidence>
<name>V5USN9_9CAUD</name>
<keyword evidence="2" id="KW-1185">Reference proteome</keyword>